<reference evidence="4" key="1">
    <citation type="submission" date="2022-11" db="UniProtKB">
        <authorList>
            <consortium name="WormBaseParasite"/>
        </authorList>
    </citation>
    <scope>IDENTIFICATION</scope>
</reference>
<evidence type="ECO:0000256" key="2">
    <source>
        <dbReference type="SAM" id="MobiDB-lite"/>
    </source>
</evidence>
<feature type="coiled-coil region" evidence="1">
    <location>
        <begin position="294"/>
        <end position="321"/>
    </location>
</feature>
<proteinExistence type="predicted"/>
<feature type="region of interest" description="Disordered" evidence="2">
    <location>
        <begin position="531"/>
        <end position="562"/>
    </location>
</feature>
<keyword evidence="1" id="KW-0175">Coiled coil</keyword>
<feature type="coiled-coil region" evidence="1">
    <location>
        <begin position="377"/>
        <end position="453"/>
    </location>
</feature>
<evidence type="ECO:0000256" key="1">
    <source>
        <dbReference type="SAM" id="Coils"/>
    </source>
</evidence>
<dbReference type="Proteomes" id="UP000887565">
    <property type="component" value="Unplaced"/>
</dbReference>
<accession>A0A915KI49</accession>
<keyword evidence="3" id="KW-1185">Reference proteome</keyword>
<evidence type="ECO:0000313" key="3">
    <source>
        <dbReference type="Proteomes" id="UP000887565"/>
    </source>
</evidence>
<dbReference type="AlphaFoldDB" id="A0A915KI49"/>
<feature type="coiled-coil region" evidence="1">
    <location>
        <begin position="496"/>
        <end position="530"/>
    </location>
</feature>
<dbReference type="WBParaSite" id="nRc.2.0.1.t38504-RA">
    <property type="protein sequence ID" value="nRc.2.0.1.t38504-RA"/>
    <property type="gene ID" value="nRc.2.0.1.g38504"/>
</dbReference>
<evidence type="ECO:0000313" key="4">
    <source>
        <dbReference type="WBParaSite" id="nRc.2.0.1.t38504-RA"/>
    </source>
</evidence>
<organism evidence="3 4">
    <name type="scientific">Romanomermis culicivorax</name>
    <name type="common">Nematode worm</name>
    <dbReference type="NCBI Taxonomy" id="13658"/>
    <lineage>
        <taxon>Eukaryota</taxon>
        <taxon>Metazoa</taxon>
        <taxon>Ecdysozoa</taxon>
        <taxon>Nematoda</taxon>
        <taxon>Enoplea</taxon>
        <taxon>Dorylaimia</taxon>
        <taxon>Mermithida</taxon>
        <taxon>Mermithoidea</taxon>
        <taxon>Mermithidae</taxon>
        <taxon>Romanomermis</taxon>
    </lineage>
</organism>
<feature type="compositionally biased region" description="Basic and acidic residues" evidence="2">
    <location>
        <begin position="544"/>
        <end position="562"/>
    </location>
</feature>
<name>A0A915KI49_ROMCU</name>
<protein>
    <submittedName>
        <fullName evidence="4">Uncharacterized protein</fullName>
    </submittedName>
</protein>
<feature type="coiled-coil region" evidence="1">
    <location>
        <begin position="37"/>
        <end position="78"/>
    </location>
</feature>
<sequence length="562" mass="64726">MVRYVLENHVPPEYHFSDENPAATTTTPDAAIAVDTKSAAILDIQNLKASLENLENTLNELKRQVERDESSLAHWENVVENPPALVSPSSSSSDWTKSGPARPIGSFQTLLNALLLDEKMWIENMVQLMEVDSTFYPGPIESRRAIFNKLSVLINRYDDLKRERDDLGSRFEKSSRLFDSIHQLLPSRLESRDRLLRSSRRFYDELARENQSRQRFYGQYPTLLNLKYDLPPITPAFSASLTDLYNWAKNEIERSDHLKAALVLKPSSGKNPNSSLAEVDSNFHQKATKMRFECETIERDLEKAKLLNARLKAEFEKALSKPPKKKAKLDSSITSASQIPDQSCLQNEIGLEKELMNKTLLSVQKLRLIVDKQHEENDQINQLLAEHYDKIESMNKNFALEILAKANELGDYEEKCEKMKKLKREIMMENFDFQAIKENVKRLKQEVAVGEAKLLELQNFLSQSNRCLNDLKLYTKQIGEQKSALEQYLVNGDKYNEKLDQDLKEACSMLDKVQDKFRSLKKRLSGDERKLAPKASWRDMGTSRGERTNPLRDRLEDEPHEA</sequence>